<dbReference type="AlphaFoldDB" id="A0A6C0JX56"/>
<reference evidence="1" key="1">
    <citation type="journal article" date="2020" name="Nature">
        <title>Giant virus diversity and host interactions through global metagenomics.</title>
        <authorList>
            <person name="Schulz F."/>
            <person name="Roux S."/>
            <person name="Paez-Espino D."/>
            <person name="Jungbluth S."/>
            <person name="Walsh D.A."/>
            <person name="Denef V.J."/>
            <person name="McMahon K.D."/>
            <person name="Konstantinidis K.T."/>
            <person name="Eloe-Fadrosh E.A."/>
            <person name="Kyrpides N.C."/>
            <person name="Woyke T."/>
        </authorList>
    </citation>
    <scope>NUCLEOTIDE SEQUENCE</scope>
    <source>
        <strain evidence="1">GVMAG-S-1101164-164</strain>
    </source>
</reference>
<name>A0A6C0JX56_9ZZZZ</name>
<accession>A0A6C0JX56</accession>
<organism evidence="1">
    <name type="scientific">viral metagenome</name>
    <dbReference type="NCBI Taxonomy" id="1070528"/>
    <lineage>
        <taxon>unclassified sequences</taxon>
        <taxon>metagenomes</taxon>
        <taxon>organismal metagenomes</taxon>
    </lineage>
</organism>
<dbReference type="EMBL" id="MN740748">
    <property type="protein sequence ID" value="QHU09963.1"/>
    <property type="molecule type" value="Genomic_DNA"/>
</dbReference>
<proteinExistence type="predicted"/>
<sequence>MIPDVYKDKWQKVWKQVLDMAYNGSHIESVISIPYDSIEYDILKFWMKNDRESEQLTLEYVWKQYDDTTLNVVPQLKTIYVPKILFDCLGVNTFMQTCFPCCQLVFWEDKSMP</sequence>
<evidence type="ECO:0000313" key="1">
    <source>
        <dbReference type="EMBL" id="QHU09963.1"/>
    </source>
</evidence>
<protein>
    <submittedName>
        <fullName evidence="1">Uncharacterized protein</fullName>
    </submittedName>
</protein>